<evidence type="ECO:0000313" key="2">
    <source>
        <dbReference type="EMBL" id="KAJ7203503.1"/>
    </source>
</evidence>
<gene>
    <name evidence="2" type="ORF">GGX14DRAFT_461357</name>
</gene>
<evidence type="ECO:0000256" key="1">
    <source>
        <dbReference type="SAM" id="Phobius"/>
    </source>
</evidence>
<reference evidence="2" key="1">
    <citation type="submission" date="2023-03" db="EMBL/GenBank/DDBJ databases">
        <title>Massive genome expansion in bonnet fungi (Mycena s.s.) driven by repeated elements and novel gene families across ecological guilds.</title>
        <authorList>
            <consortium name="Lawrence Berkeley National Laboratory"/>
            <person name="Harder C.B."/>
            <person name="Miyauchi S."/>
            <person name="Viragh M."/>
            <person name="Kuo A."/>
            <person name="Thoen E."/>
            <person name="Andreopoulos B."/>
            <person name="Lu D."/>
            <person name="Skrede I."/>
            <person name="Drula E."/>
            <person name="Henrissat B."/>
            <person name="Morin E."/>
            <person name="Kohler A."/>
            <person name="Barry K."/>
            <person name="LaButti K."/>
            <person name="Morin E."/>
            <person name="Salamov A."/>
            <person name="Lipzen A."/>
            <person name="Mereny Z."/>
            <person name="Hegedus B."/>
            <person name="Baldrian P."/>
            <person name="Stursova M."/>
            <person name="Weitz H."/>
            <person name="Taylor A."/>
            <person name="Grigoriev I.V."/>
            <person name="Nagy L.G."/>
            <person name="Martin F."/>
            <person name="Kauserud H."/>
        </authorList>
    </citation>
    <scope>NUCLEOTIDE SEQUENCE</scope>
    <source>
        <strain evidence="2">9144</strain>
    </source>
</reference>
<name>A0AAD6Y7F2_9AGAR</name>
<dbReference type="EMBL" id="JARJCW010000050">
    <property type="protein sequence ID" value="KAJ7203503.1"/>
    <property type="molecule type" value="Genomic_DNA"/>
</dbReference>
<keyword evidence="1" id="KW-1133">Transmembrane helix</keyword>
<organism evidence="2 3">
    <name type="scientific">Mycena pura</name>
    <dbReference type="NCBI Taxonomy" id="153505"/>
    <lineage>
        <taxon>Eukaryota</taxon>
        <taxon>Fungi</taxon>
        <taxon>Dikarya</taxon>
        <taxon>Basidiomycota</taxon>
        <taxon>Agaricomycotina</taxon>
        <taxon>Agaricomycetes</taxon>
        <taxon>Agaricomycetidae</taxon>
        <taxon>Agaricales</taxon>
        <taxon>Marasmiineae</taxon>
        <taxon>Mycenaceae</taxon>
        <taxon>Mycena</taxon>
    </lineage>
</organism>
<keyword evidence="3" id="KW-1185">Reference proteome</keyword>
<feature type="transmembrane region" description="Helical" evidence="1">
    <location>
        <begin position="293"/>
        <end position="315"/>
    </location>
</feature>
<keyword evidence="1" id="KW-0812">Transmembrane</keyword>
<comment type="caution">
    <text evidence="2">The sequence shown here is derived from an EMBL/GenBank/DDBJ whole genome shotgun (WGS) entry which is preliminary data.</text>
</comment>
<protein>
    <submittedName>
        <fullName evidence="2">Uncharacterized protein</fullName>
    </submittedName>
</protein>
<accession>A0AAD6Y7F2</accession>
<dbReference type="AlphaFoldDB" id="A0AAD6Y7F2"/>
<dbReference type="Proteomes" id="UP001219525">
    <property type="component" value="Unassembled WGS sequence"/>
</dbReference>
<evidence type="ECO:0000313" key="3">
    <source>
        <dbReference type="Proteomes" id="UP001219525"/>
    </source>
</evidence>
<sequence>MYRPFFSPPTWPMEFVQSLKNFAADPKKWWSDRKSVTRHWLLSTILIFVVVGLSVGITQSLVLNDVDDRFALSGTATIEWYPLAFNCSDLETVVNIFADQYAPTCCEVCNGASNSDYVLYRNLLVVDGSNNAPGSADSPSAPIFQLNTTESCHPNNHYSFASRSPQAYPFDLYFFQISMFASLASTDETVGIVIKKSFGIPINVDITLNPADSSNDEDGVLLSFTVKRSGAVKGLVVLIVISNWLVTITFLWITVAVFIWDAEIVTEMFVLPIGALLRSQLCEQTCLVRPPDYYGILPNLLLMTLLVSALSCTCMR</sequence>
<keyword evidence="1" id="KW-0472">Membrane</keyword>
<feature type="transmembrane region" description="Helical" evidence="1">
    <location>
        <begin position="235"/>
        <end position="260"/>
    </location>
</feature>
<proteinExistence type="predicted"/>
<feature type="transmembrane region" description="Helical" evidence="1">
    <location>
        <begin position="40"/>
        <end position="63"/>
    </location>
</feature>